<dbReference type="HOGENOM" id="CLU_048271_1_0_0"/>
<dbReference type="PROSITE" id="PS51635">
    <property type="entry name" value="PNPLA"/>
    <property type="match status" value="1"/>
</dbReference>
<feature type="short sequence motif" description="GXSXG" evidence="4">
    <location>
        <begin position="37"/>
        <end position="41"/>
    </location>
</feature>
<evidence type="ECO:0000256" key="2">
    <source>
        <dbReference type="ARBA" id="ARBA00022963"/>
    </source>
</evidence>
<evidence type="ECO:0000256" key="4">
    <source>
        <dbReference type="PROSITE-ProRule" id="PRU01161"/>
    </source>
</evidence>
<dbReference type="InterPro" id="IPR037483">
    <property type="entry name" value="YjjU-like"/>
</dbReference>
<geneLocation type="plasmid" evidence="6 7">
    <name>pILYOP01</name>
</geneLocation>
<gene>
    <name evidence="6" type="ordered locus">Ilyop_2673</name>
</gene>
<dbReference type="PANTHER" id="PTHR14226:SF25">
    <property type="entry name" value="PHOSPHOESTERASE"/>
    <property type="match status" value="1"/>
</dbReference>
<dbReference type="InterPro" id="IPR002641">
    <property type="entry name" value="PNPLA_dom"/>
</dbReference>
<dbReference type="OrthoDB" id="9802424at2"/>
<evidence type="ECO:0000256" key="1">
    <source>
        <dbReference type="ARBA" id="ARBA00022801"/>
    </source>
</evidence>
<dbReference type="InterPro" id="IPR045943">
    <property type="entry name" value="DUF6363"/>
</dbReference>
<keyword evidence="6" id="KW-0614">Plasmid</keyword>
<feature type="short sequence motif" description="DGA/G" evidence="4">
    <location>
        <begin position="161"/>
        <end position="163"/>
    </location>
</feature>
<keyword evidence="1 4" id="KW-0378">Hydrolase</keyword>
<dbReference type="Proteomes" id="UP000006875">
    <property type="component" value="Plasmid pILYOP01"/>
</dbReference>
<feature type="active site" description="Nucleophile" evidence="4">
    <location>
        <position position="39"/>
    </location>
</feature>
<feature type="active site" description="Proton acceptor" evidence="4">
    <location>
        <position position="161"/>
    </location>
</feature>
<feature type="short sequence motif" description="GXGXXG" evidence="4">
    <location>
        <begin position="10"/>
        <end position="15"/>
    </location>
</feature>
<dbReference type="SUPFAM" id="SSF52151">
    <property type="entry name" value="FabD/lysophospholipase-like"/>
    <property type="match status" value="1"/>
</dbReference>
<keyword evidence="3 4" id="KW-0443">Lipid metabolism</keyword>
<dbReference type="PANTHER" id="PTHR14226">
    <property type="entry name" value="NEUROPATHY TARGET ESTERASE/SWISS CHEESE D.MELANOGASTER"/>
    <property type="match status" value="1"/>
</dbReference>
<proteinExistence type="predicted"/>
<keyword evidence="7" id="KW-1185">Reference proteome</keyword>
<dbReference type="KEGG" id="ipo:Ilyop_2673"/>
<feature type="domain" description="PNPLA" evidence="5">
    <location>
        <begin position="6"/>
        <end position="174"/>
    </location>
</feature>
<organism evidence="6 7">
    <name type="scientific">Ilyobacter polytropus (strain ATCC 51220 / DSM 2926 / LMG 16218 / CuHBu1)</name>
    <dbReference type="NCBI Taxonomy" id="572544"/>
    <lineage>
        <taxon>Bacteria</taxon>
        <taxon>Fusobacteriati</taxon>
        <taxon>Fusobacteriota</taxon>
        <taxon>Fusobacteriia</taxon>
        <taxon>Fusobacteriales</taxon>
        <taxon>Fusobacteriaceae</taxon>
        <taxon>Ilyobacter</taxon>
    </lineage>
</organism>
<dbReference type="InterPro" id="IPR050301">
    <property type="entry name" value="NTE"/>
</dbReference>
<sequence>MKNTALVLEGGGMRGIFTSGVLDAFIEKGIDIPYIIGVSMGAYNGVSYITGQKERTFKMFMDYIYDPRLLDYKRIFKGDSLLNSDFLINFMGKNKYPVDYDKFFESTKKFICVSTNCNTGKPAYFEKNGYPQKYFNRILKSSCSYPFLTDTVKIGGEEYLDGGIADAIPIKKALDDGNKKLIVILCHPKGYEDEPSWYLNISKLWYHSHPKVAEALKKRYIAYNGTLYFLDLLEKENIAFVIRPESMPLSVIEQDKVKLRLFYKAGYNKGIEECERLEKFLKTPSLI</sequence>
<dbReference type="GO" id="GO:0016042">
    <property type="term" value="P:lipid catabolic process"/>
    <property type="evidence" value="ECO:0007669"/>
    <property type="project" value="UniProtKB-UniRule"/>
</dbReference>
<protein>
    <submittedName>
        <fullName evidence="6">Patatin</fullName>
    </submittedName>
</protein>
<dbReference type="InterPro" id="IPR016035">
    <property type="entry name" value="Acyl_Trfase/lysoPLipase"/>
</dbReference>
<evidence type="ECO:0000259" key="5">
    <source>
        <dbReference type="PROSITE" id="PS51635"/>
    </source>
</evidence>
<dbReference type="EMBL" id="CP002282">
    <property type="protein sequence ID" value="ADO84429.1"/>
    <property type="molecule type" value="Genomic_DNA"/>
</dbReference>
<keyword evidence="2 4" id="KW-0442">Lipid degradation</keyword>
<reference evidence="6 7" key="1">
    <citation type="journal article" date="2010" name="Stand. Genomic Sci.">
        <title>Complete genome sequence of Ilyobacter polytropus type strain (CuHbu1).</title>
        <authorList>
            <person name="Sikorski J."/>
            <person name="Chertkov O."/>
            <person name="Lapidus A."/>
            <person name="Nolan M."/>
            <person name="Lucas S."/>
            <person name="Del Rio T.G."/>
            <person name="Tice H."/>
            <person name="Cheng J.F."/>
            <person name="Tapia R."/>
            <person name="Han C."/>
            <person name="Goodwin L."/>
            <person name="Pitluck S."/>
            <person name="Liolios K."/>
            <person name="Ivanova N."/>
            <person name="Mavromatis K."/>
            <person name="Mikhailova N."/>
            <person name="Pati A."/>
            <person name="Chen A."/>
            <person name="Palaniappan K."/>
            <person name="Land M."/>
            <person name="Hauser L."/>
            <person name="Chang Y.J."/>
            <person name="Jeffries C.D."/>
            <person name="Brambilla E."/>
            <person name="Yasawong M."/>
            <person name="Rohde M."/>
            <person name="Pukall R."/>
            <person name="Spring S."/>
            <person name="Goker M."/>
            <person name="Woyke T."/>
            <person name="Bristow J."/>
            <person name="Eisen J.A."/>
            <person name="Markowitz V."/>
            <person name="Hugenholtz P."/>
            <person name="Kyrpides N.C."/>
            <person name="Klenk H.P."/>
        </authorList>
    </citation>
    <scope>NUCLEOTIDE SEQUENCE [LARGE SCALE GENOMIC DNA]</scope>
    <source>
        <strain evidence="7">ATCC 51220 / DSM 2926 / LMG 16218 / CuHBu1</strain>
        <plasmid evidence="7">pILYOP01</plasmid>
    </source>
</reference>
<dbReference type="Pfam" id="PF19890">
    <property type="entry name" value="DUF6363"/>
    <property type="match status" value="1"/>
</dbReference>
<dbReference type="AlphaFoldDB" id="E3HCN4"/>
<name>E3HCN4_ILYPC</name>
<accession>E3HCN4</accession>
<dbReference type="RefSeq" id="WP_013389086.1">
    <property type="nucleotide sequence ID" value="NC_014633.1"/>
</dbReference>
<dbReference type="Gene3D" id="3.40.1090.10">
    <property type="entry name" value="Cytosolic phospholipase A2 catalytic domain"/>
    <property type="match status" value="2"/>
</dbReference>
<evidence type="ECO:0000256" key="3">
    <source>
        <dbReference type="ARBA" id="ARBA00023098"/>
    </source>
</evidence>
<evidence type="ECO:0000313" key="6">
    <source>
        <dbReference type="EMBL" id="ADO84429.1"/>
    </source>
</evidence>
<dbReference type="Pfam" id="PF01734">
    <property type="entry name" value="Patatin"/>
    <property type="match status" value="1"/>
</dbReference>
<evidence type="ECO:0000313" key="7">
    <source>
        <dbReference type="Proteomes" id="UP000006875"/>
    </source>
</evidence>
<dbReference type="CDD" id="cd07208">
    <property type="entry name" value="Pat_hypo_Ecoli_yjju_like"/>
    <property type="match status" value="1"/>
</dbReference>
<dbReference type="GO" id="GO:0016787">
    <property type="term" value="F:hydrolase activity"/>
    <property type="evidence" value="ECO:0007669"/>
    <property type="project" value="UniProtKB-UniRule"/>
</dbReference>